<dbReference type="RefSeq" id="WP_162668799.1">
    <property type="nucleotide sequence ID" value="NZ_LR593886.1"/>
</dbReference>
<dbReference type="Proteomes" id="UP000464178">
    <property type="component" value="Chromosome"/>
</dbReference>
<feature type="transmembrane region" description="Helical" evidence="1">
    <location>
        <begin position="12"/>
        <end position="33"/>
    </location>
</feature>
<dbReference type="KEGG" id="gms:SOIL9_34930"/>
<protein>
    <recommendedName>
        <fullName evidence="2">DUF1559 domain-containing protein</fullName>
    </recommendedName>
</protein>
<sequence>MLNPRRHYAFTLIELLVVIAIIAILIGLLLPAVQKVREAAARMKCSNNLKQLGLGFHNYESAVGAFPPSRVNAAAARALYGNSDRNVFVFLLPYIEQQALSDKYVIPTELGTGPRRSWDHSVNVPVSAAQVSVFLCPSVPNSGRTVSRMTSDNTVVPKGTSAPFEAGPADYTVMNQVGGTIRAIVGGDWPEGSQWGILQPNLATKILQVTDGTSNTFMLIEDGGRPQAFTKFGAEVPAYNGVTGAGWADADGGGAMDGFGLDSSAQPAAVSGCPQGRANCYAVNASNRNEIYSFHRGGANILFGDGSVRFFREEISIDIVAATLTCARGEVVSAGDF</sequence>
<evidence type="ECO:0000259" key="2">
    <source>
        <dbReference type="Pfam" id="PF07596"/>
    </source>
</evidence>
<dbReference type="AlphaFoldDB" id="A0A6P2CZ16"/>
<reference evidence="3 4" key="1">
    <citation type="submission" date="2019-05" db="EMBL/GenBank/DDBJ databases">
        <authorList>
            <consortium name="Science for Life Laboratories"/>
        </authorList>
    </citation>
    <scope>NUCLEOTIDE SEQUENCE [LARGE SCALE GENOMIC DNA]</scope>
    <source>
        <strain evidence="3">Soil9</strain>
    </source>
</reference>
<gene>
    <name evidence="3" type="ORF">SOIL9_34930</name>
</gene>
<keyword evidence="1" id="KW-0472">Membrane</keyword>
<dbReference type="NCBIfam" id="TIGR02532">
    <property type="entry name" value="IV_pilin_GFxxxE"/>
    <property type="match status" value="1"/>
</dbReference>
<dbReference type="Pfam" id="PF07596">
    <property type="entry name" value="SBP_bac_10"/>
    <property type="match status" value="1"/>
</dbReference>
<dbReference type="InterPro" id="IPR027558">
    <property type="entry name" value="Pre_pil_HX9DG_C"/>
</dbReference>
<evidence type="ECO:0000313" key="3">
    <source>
        <dbReference type="EMBL" id="VTR94221.1"/>
    </source>
</evidence>
<keyword evidence="1" id="KW-0812">Transmembrane</keyword>
<dbReference type="SUPFAM" id="SSF54523">
    <property type="entry name" value="Pili subunits"/>
    <property type="match status" value="1"/>
</dbReference>
<dbReference type="InterPro" id="IPR012902">
    <property type="entry name" value="N_methyl_site"/>
</dbReference>
<dbReference type="InterPro" id="IPR011453">
    <property type="entry name" value="DUF1559"/>
</dbReference>
<feature type="domain" description="DUF1559" evidence="2">
    <location>
        <begin position="34"/>
        <end position="315"/>
    </location>
</feature>
<dbReference type="InterPro" id="IPR045584">
    <property type="entry name" value="Pilin-like"/>
</dbReference>
<accession>A0A6P2CZ16</accession>
<name>A0A6P2CZ16_9BACT</name>
<proteinExistence type="predicted"/>
<dbReference type="Gene3D" id="3.30.700.10">
    <property type="entry name" value="Glycoprotein, Type 4 Pilin"/>
    <property type="match status" value="1"/>
</dbReference>
<dbReference type="PANTHER" id="PTHR30093">
    <property type="entry name" value="GENERAL SECRETION PATHWAY PROTEIN G"/>
    <property type="match status" value="1"/>
</dbReference>
<dbReference type="EMBL" id="LR593886">
    <property type="protein sequence ID" value="VTR94221.1"/>
    <property type="molecule type" value="Genomic_DNA"/>
</dbReference>
<evidence type="ECO:0000256" key="1">
    <source>
        <dbReference type="SAM" id="Phobius"/>
    </source>
</evidence>
<evidence type="ECO:0000313" key="4">
    <source>
        <dbReference type="Proteomes" id="UP000464178"/>
    </source>
</evidence>
<dbReference type="NCBIfam" id="TIGR04294">
    <property type="entry name" value="pre_pil_HX9DG"/>
    <property type="match status" value="1"/>
</dbReference>
<keyword evidence="4" id="KW-1185">Reference proteome</keyword>
<organism evidence="3 4">
    <name type="scientific">Gemmata massiliana</name>
    <dbReference type="NCBI Taxonomy" id="1210884"/>
    <lineage>
        <taxon>Bacteria</taxon>
        <taxon>Pseudomonadati</taxon>
        <taxon>Planctomycetota</taxon>
        <taxon>Planctomycetia</taxon>
        <taxon>Gemmatales</taxon>
        <taxon>Gemmataceae</taxon>
        <taxon>Gemmata</taxon>
    </lineage>
</organism>
<dbReference type="Pfam" id="PF07963">
    <property type="entry name" value="N_methyl"/>
    <property type="match status" value="1"/>
</dbReference>
<keyword evidence="1" id="KW-1133">Transmembrane helix</keyword>
<dbReference type="PANTHER" id="PTHR30093:SF2">
    <property type="entry name" value="TYPE II SECRETION SYSTEM PROTEIN H"/>
    <property type="match status" value="1"/>
</dbReference>